<feature type="transmembrane region" description="Helical" evidence="3">
    <location>
        <begin position="264"/>
        <end position="284"/>
    </location>
</feature>
<dbReference type="SUPFAM" id="SSF103473">
    <property type="entry name" value="MFS general substrate transporter"/>
    <property type="match status" value="1"/>
</dbReference>
<keyword evidence="3" id="KW-0472">Membrane</keyword>
<feature type="transmembrane region" description="Helical" evidence="3">
    <location>
        <begin position="64"/>
        <end position="85"/>
    </location>
</feature>
<evidence type="ECO:0000256" key="2">
    <source>
        <dbReference type="ARBA" id="ARBA00006727"/>
    </source>
</evidence>
<feature type="transmembrane region" description="Helical" evidence="3">
    <location>
        <begin position="122"/>
        <end position="144"/>
    </location>
</feature>
<name>A0AAQ3RBW6_9PEZI</name>
<feature type="transmembrane region" description="Helical" evidence="3">
    <location>
        <begin position="291"/>
        <end position="313"/>
    </location>
</feature>
<dbReference type="PANTHER" id="PTHR11360">
    <property type="entry name" value="MONOCARBOXYLATE TRANSPORTER"/>
    <property type="match status" value="1"/>
</dbReference>
<keyword evidence="5" id="KW-1185">Reference proteome</keyword>
<feature type="transmembrane region" description="Helical" evidence="3">
    <location>
        <begin position="386"/>
        <end position="409"/>
    </location>
</feature>
<dbReference type="InterPro" id="IPR036259">
    <property type="entry name" value="MFS_trans_sf"/>
</dbReference>
<proteinExistence type="inferred from homology"/>
<comment type="similarity">
    <text evidence="2">Belongs to the major facilitator superfamily. Monocarboxylate porter (TC 2.A.1.13) family.</text>
</comment>
<evidence type="ECO:0000313" key="4">
    <source>
        <dbReference type="EMBL" id="WPH00673.1"/>
    </source>
</evidence>
<feature type="transmembrane region" description="Helical" evidence="3">
    <location>
        <begin position="156"/>
        <end position="179"/>
    </location>
</feature>
<dbReference type="GO" id="GO:0016020">
    <property type="term" value="C:membrane"/>
    <property type="evidence" value="ECO:0007669"/>
    <property type="project" value="UniProtKB-SubCell"/>
</dbReference>
<feature type="transmembrane region" description="Helical" evidence="3">
    <location>
        <begin position="21"/>
        <end position="44"/>
    </location>
</feature>
<feature type="transmembrane region" description="Helical" evidence="3">
    <location>
        <begin position="185"/>
        <end position="206"/>
    </location>
</feature>
<organism evidence="4 5">
    <name type="scientific">Acrodontium crateriforme</name>
    <dbReference type="NCBI Taxonomy" id="150365"/>
    <lineage>
        <taxon>Eukaryota</taxon>
        <taxon>Fungi</taxon>
        <taxon>Dikarya</taxon>
        <taxon>Ascomycota</taxon>
        <taxon>Pezizomycotina</taxon>
        <taxon>Dothideomycetes</taxon>
        <taxon>Dothideomycetidae</taxon>
        <taxon>Mycosphaerellales</taxon>
        <taxon>Teratosphaeriaceae</taxon>
        <taxon>Acrodontium</taxon>
    </lineage>
</organism>
<dbReference type="EMBL" id="CP138584">
    <property type="protein sequence ID" value="WPH00673.1"/>
    <property type="molecule type" value="Genomic_DNA"/>
</dbReference>
<protein>
    <submittedName>
        <fullName evidence="4">MFS-type transporter pynF</fullName>
    </submittedName>
</protein>
<evidence type="ECO:0000256" key="3">
    <source>
        <dbReference type="SAM" id="Phobius"/>
    </source>
</evidence>
<accession>A0AAQ3RBW6</accession>
<evidence type="ECO:0000313" key="5">
    <source>
        <dbReference type="Proteomes" id="UP001303373"/>
    </source>
</evidence>
<dbReference type="InterPro" id="IPR011701">
    <property type="entry name" value="MFS"/>
</dbReference>
<dbReference type="InterPro" id="IPR050327">
    <property type="entry name" value="Proton-linked_MCT"/>
</dbReference>
<sequence length="415" mass="44950">MEELEIQENLIKSASSVARKVKTFVLLGTATLQLPIWGVAQTFGILQEAYSHFDFLDGPRDSTAVVGTTMNGVIYLSIPMLFTILDRGRWSSYRRPVAMAGGVLTSTSFVISSFSARFWHLVLLQGIFGALGSSMMYSSSTLYLDDWFSSGRATAYGAVLSSKSIVGTAFPVLLSLLIQKIGVRWTLRVWAVIVLVTGSAGTFIVPHKATLKRKIRHTPWSFLRHATIYRYMIANMVFSCAYAMPQTYVSQYANDALHLSTISSSLIITAFNAPSIFSTIAFGLMSDKLNLSATAITLISAVGSSMAVFLLWATVSNHVPCRPDTFLSNLRPQEATSANEAINTGMIHGLLNGACEIGYAVSGFLGVELFKSGAVVRSGWGLGTQYGTLILFTGIGSFLGGSSILWSGYQRLKAL</sequence>
<feature type="transmembrane region" description="Helical" evidence="3">
    <location>
        <begin position="227"/>
        <end position="244"/>
    </location>
</feature>
<evidence type="ECO:0000256" key="1">
    <source>
        <dbReference type="ARBA" id="ARBA00004141"/>
    </source>
</evidence>
<comment type="subcellular location">
    <subcellularLocation>
        <location evidence="1">Membrane</location>
        <topology evidence="1">Multi-pass membrane protein</topology>
    </subcellularLocation>
</comment>
<dbReference type="Gene3D" id="1.20.1250.20">
    <property type="entry name" value="MFS general substrate transporter like domains"/>
    <property type="match status" value="1"/>
</dbReference>
<gene>
    <name evidence="4" type="ORF">R9X50_00350300</name>
</gene>
<dbReference type="PANTHER" id="PTHR11360:SF156">
    <property type="entry name" value="MONOCARBOXYLATE TRANSPORTER, PUTATIVE (AFU_ORTHOLOGUE AFUA_4G14260)-RELATED"/>
    <property type="match status" value="1"/>
</dbReference>
<dbReference type="AlphaFoldDB" id="A0AAQ3RBW6"/>
<keyword evidence="3" id="KW-1133">Transmembrane helix</keyword>
<keyword evidence="3" id="KW-0812">Transmembrane</keyword>
<dbReference type="Proteomes" id="UP001303373">
    <property type="component" value="Chromosome 5"/>
</dbReference>
<dbReference type="Pfam" id="PF07690">
    <property type="entry name" value="MFS_1"/>
    <property type="match status" value="1"/>
</dbReference>
<dbReference type="GO" id="GO:0022857">
    <property type="term" value="F:transmembrane transporter activity"/>
    <property type="evidence" value="ECO:0007669"/>
    <property type="project" value="InterPro"/>
</dbReference>
<reference evidence="4 5" key="1">
    <citation type="submission" date="2023-11" db="EMBL/GenBank/DDBJ databases">
        <title>An acidophilic fungus is an integral part of prey digestion in a carnivorous sundew plant.</title>
        <authorList>
            <person name="Tsai I.J."/>
        </authorList>
    </citation>
    <scope>NUCLEOTIDE SEQUENCE [LARGE SCALE GENOMIC DNA]</scope>
    <source>
        <strain evidence="4">169a</strain>
    </source>
</reference>